<evidence type="ECO:0000313" key="2">
    <source>
        <dbReference type="Proteomes" id="UP000573729"/>
    </source>
</evidence>
<sequence length="157" mass="17697">MTILLSLDPGGTTGYSVWHYGVVTPLNLIEHGQIPGGLDGFVSWARGFQTRQHIDEIVAEDFVDDGRTVSPDVTPLLIKGAVIDRWSDSDVQITWQLNTYKAHADDILLKRVGFWFVGQEHARDSARHAIAYLKVRDHRPTMKRIWPPKPRTRTAAA</sequence>
<comment type="caution">
    <text evidence="1">The sequence shown here is derived from an EMBL/GenBank/DDBJ whole genome shotgun (WGS) entry which is preliminary data.</text>
</comment>
<reference evidence="1 2" key="1">
    <citation type="submission" date="2020-08" db="EMBL/GenBank/DDBJ databases">
        <title>Sequencing the genomes of 1000 actinobacteria strains.</title>
        <authorList>
            <person name="Klenk H.-P."/>
        </authorList>
    </citation>
    <scope>NUCLEOTIDE SEQUENCE [LARGE SCALE GENOMIC DNA]</scope>
    <source>
        <strain evidence="1 2">DSM 24947</strain>
    </source>
</reference>
<dbReference type="Proteomes" id="UP000573729">
    <property type="component" value="Unassembled WGS sequence"/>
</dbReference>
<name>A0A7W7FJ54_9MICO</name>
<accession>A0A7W7FJ54</accession>
<protein>
    <recommendedName>
        <fullName evidence="3">RuvC-like resolvase</fullName>
    </recommendedName>
</protein>
<dbReference type="RefSeq" id="WP_184217254.1">
    <property type="nucleotide sequence ID" value="NZ_JACHMD010000001.1"/>
</dbReference>
<evidence type="ECO:0008006" key="3">
    <source>
        <dbReference type="Google" id="ProtNLM"/>
    </source>
</evidence>
<proteinExistence type="predicted"/>
<gene>
    <name evidence="1" type="ORF">BKA24_001794</name>
</gene>
<keyword evidence="2" id="KW-1185">Reference proteome</keyword>
<dbReference type="AlphaFoldDB" id="A0A7W7FJ54"/>
<organism evidence="1 2">
    <name type="scientific">Microbacterium marinum</name>
    <dbReference type="NCBI Taxonomy" id="421115"/>
    <lineage>
        <taxon>Bacteria</taxon>
        <taxon>Bacillati</taxon>
        <taxon>Actinomycetota</taxon>
        <taxon>Actinomycetes</taxon>
        <taxon>Micrococcales</taxon>
        <taxon>Microbacteriaceae</taxon>
        <taxon>Microbacterium</taxon>
    </lineage>
</organism>
<dbReference type="EMBL" id="JACHMD010000001">
    <property type="protein sequence ID" value="MBB4667085.1"/>
    <property type="molecule type" value="Genomic_DNA"/>
</dbReference>
<evidence type="ECO:0000313" key="1">
    <source>
        <dbReference type="EMBL" id="MBB4667085.1"/>
    </source>
</evidence>